<feature type="compositionally biased region" description="Low complexity" evidence="1">
    <location>
        <begin position="104"/>
        <end position="120"/>
    </location>
</feature>
<name>A0A9W9LVV1_9EURO</name>
<comment type="caution">
    <text evidence="2">The sequence shown here is derived from an EMBL/GenBank/DDBJ whole genome shotgun (WGS) entry which is preliminary data.</text>
</comment>
<evidence type="ECO:0000313" key="2">
    <source>
        <dbReference type="EMBL" id="KAJ5179951.1"/>
    </source>
</evidence>
<accession>A0A9W9LVV1</accession>
<protein>
    <recommendedName>
        <fullName evidence="4">Histone chaperone domain-containing protein</fullName>
    </recommendedName>
</protein>
<dbReference type="Proteomes" id="UP001146351">
    <property type="component" value="Unassembled WGS sequence"/>
</dbReference>
<dbReference type="EMBL" id="JAPQKO010000002">
    <property type="protein sequence ID" value="KAJ5179951.1"/>
    <property type="molecule type" value="Genomic_DNA"/>
</dbReference>
<dbReference type="AlphaFoldDB" id="A0A9W9LVV1"/>
<reference evidence="2" key="2">
    <citation type="journal article" date="2023" name="IMA Fungus">
        <title>Comparative genomic study of the Penicillium genus elucidates a diverse pangenome and 15 lateral gene transfer events.</title>
        <authorList>
            <person name="Petersen C."/>
            <person name="Sorensen T."/>
            <person name="Nielsen M.R."/>
            <person name="Sondergaard T.E."/>
            <person name="Sorensen J.L."/>
            <person name="Fitzpatrick D.A."/>
            <person name="Frisvad J.C."/>
            <person name="Nielsen K.L."/>
        </authorList>
    </citation>
    <scope>NUCLEOTIDE SEQUENCE</scope>
    <source>
        <strain evidence="2">IBT 21917</strain>
    </source>
</reference>
<proteinExistence type="predicted"/>
<organism evidence="2 3">
    <name type="scientific">Penicillium capsulatum</name>
    <dbReference type="NCBI Taxonomy" id="69766"/>
    <lineage>
        <taxon>Eukaryota</taxon>
        <taxon>Fungi</taxon>
        <taxon>Dikarya</taxon>
        <taxon>Ascomycota</taxon>
        <taxon>Pezizomycotina</taxon>
        <taxon>Eurotiomycetes</taxon>
        <taxon>Eurotiomycetidae</taxon>
        <taxon>Eurotiales</taxon>
        <taxon>Aspergillaceae</taxon>
        <taxon>Penicillium</taxon>
    </lineage>
</organism>
<gene>
    <name evidence="2" type="ORF">N7492_003161</name>
</gene>
<keyword evidence="3" id="KW-1185">Reference proteome</keyword>
<reference evidence="2" key="1">
    <citation type="submission" date="2022-11" db="EMBL/GenBank/DDBJ databases">
        <authorList>
            <person name="Petersen C."/>
        </authorList>
    </citation>
    <scope>NUCLEOTIDE SEQUENCE</scope>
    <source>
        <strain evidence="2">IBT 21917</strain>
    </source>
</reference>
<dbReference type="OrthoDB" id="4357148at2759"/>
<evidence type="ECO:0000256" key="1">
    <source>
        <dbReference type="SAM" id="MobiDB-lite"/>
    </source>
</evidence>
<sequence length="120" mass="13076">MSNQAEREAEDAYEAENDRSPVPGHVTDSSYATAPDDRVPVVSDAASFDDPMVPHYADTDQQLAQDENEAMDQSTILKGDRLRHNKPQTANRYNEGPDENDLPSEISEGLEGGSSARLVG</sequence>
<feature type="region of interest" description="Disordered" evidence="1">
    <location>
        <begin position="1"/>
        <end position="120"/>
    </location>
</feature>
<evidence type="ECO:0008006" key="4">
    <source>
        <dbReference type="Google" id="ProtNLM"/>
    </source>
</evidence>
<feature type="compositionally biased region" description="Polar residues" evidence="1">
    <location>
        <begin position="59"/>
        <end position="76"/>
    </location>
</feature>
<evidence type="ECO:0000313" key="3">
    <source>
        <dbReference type="Proteomes" id="UP001146351"/>
    </source>
</evidence>